<evidence type="ECO:0000313" key="2">
    <source>
        <dbReference type="Proteomes" id="UP000293342"/>
    </source>
</evidence>
<accession>A0A4R0JTX8</accession>
<dbReference type="Gene3D" id="3.90.1150.200">
    <property type="match status" value="1"/>
</dbReference>
<evidence type="ECO:0000313" key="1">
    <source>
        <dbReference type="EMBL" id="TCC50891.1"/>
    </source>
</evidence>
<dbReference type="Proteomes" id="UP000293342">
    <property type="component" value="Unassembled WGS sequence"/>
</dbReference>
<dbReference type="RefSeq" id="WP_131513588.1">
    <property type="nucleotide sequence ID" value="NZ_SJKD01000002.1"/>
</dbReference>
<dbReference type="AlphaFoldDB" id="A0A4R0JTX8"/>
<sequence length="148" mass="15961">MNAKKAAASQGKSYEGFTDEERGAMKEHAREMKAAALGADQEAAQLEKIAEMPADERAMAERIGAIIKEDAPGLTPKLWYGMPGWAKGGKVVCFFQPAGKFKSRYSTFGFNDSANLDDGELWPTAFALTKLTAAGEKQLRALVKKAAS</sequence>
<keyword evidence="2" id="KW-1185">Reference proteome</keyword>
<name>A0A4R0JTX8_9ACTN</name>
<reference evidence="1 2" key="1">
    <citation type="submission" date="2019-02" db="EMBL/GenBank/DDBJ databases">
        <title>Kribbella capetownensis sp. nov. and Kribbella speibonae sp. nov., isolated from soil.</title>
        <authorList>
            <person name="Curtis S.M."/>
            <person name="Norton I."/>
            <person name="Everest G.J."/>
            <person name="Meyers P.R."/>
        </authorList>
    </citation>
    <scope>NUCLEOTIDE SEQUENCE [LARGE SCALE GENOMIC DNA]</scope>
    <source>
        <strain evidence="1 2">YM53</strain>
    </source>
</reference>
<protein>
    <submittedName>
        <fullName evidence="1">Uncharacterized protein</fullName>
    </submittedName>
</protein>
<dbReference type="SUPFAM" id="SSF159888">
    <property type="entry name" value="YdhG-like"/>
    <property type="match status" value="1"/>
</dbReference>
<proteinExistence type="predicted"/>
<dbReference type="OrthoDB" id="32458at2"/>
<organism evidence="1 2">
    <name type="scientific">Kribbella capetownensis</name>
    <dbReference type="NCBI Taxonomy" id="1572659"/>
    <lineage>
        <taxon>Bacteria</taxon>
        <taxon>Bacillati</taxon>
        <taxon>Actinomycetota</taxon>
        <taxon>Actinomycetes</taxon>
        <taxon>Propionibacteriales</taxon>
        <taxon>Kribbellaceae</taxon>
        <taxon>Kribbella</taxon>
    </lineage>
</organism>
<gene>
    <name evidence="1" type="ORF">E0H75_12090</name>
</gene>
<comment type="caution">
    <text evidence="1">The sequence shown here is derived from an EMBL/GenBank/DDBJ whole genome shotgun (WGS) entry which is preliminary data.</text>
</comment>
<dbReference type="EMBL" id="SJKD01000002">
    <property type="protein sequence ID" value="TCC50891.1"/>
    <property type="molecule type" value="Genomic_DNA"/>
</dbReference>